<accession>A0ABY5M2B8</accession>
<gene>
    <name evidence="1" type="ORF">NQV15_10810</name>
</gene>
<dbReference type="Proteomes" id="UP001316184">
    <property type="component" value="Chromosome"/>
</dbReference>
<name>A0ABY5M2B8_9ACTN</name>
<protein>
    <recommendedName>
        <fullName evidence="3">DUF302 domain-containing protein</fullName>
    </recommendedName>
</protein>
<dbReference type="RefSeq" id="WP_232399865.1">
    <property type="nucleotide sequence ID" value="NZ_CP102173.1"/>
</dbReference>
<keyword evidence="2" id="KW-1185">Reference proteome</keyword>
<evidence type="ECO:0000313" key="1">
    <source>
        <dbReference type="EMBL" id="UUP12345.1"/>
    </source>
</evidence>
<organism evidence="1 2">
    <name type="scientific">Aeromicrobium wangtongii</name>
    <dbReference type="NCBI Taxonomy" id="2969247"/>
    <lineage>
        <taxon>Bacteria</taxon>
        <taxon>Bacillati</taxon>
        <taxon>Actinomycetota</taxon>
        <taxon>Actinomycetes</taxon>
        <taxon>Propionibacteriales</taxon>
        <taxon>Nocardioidaceae</taxon>
        <taxon>Aeromicrobium</taxon>
    </lineage>
</organism>
<dbReference type="EMBL" id="CP102173">
    <property type="protein sequence ID" value="UUP12345.1"/>
    <property type="molecule type" value="Genomic_DNA"/>
</dbReference>
<sequence>MVSKAIDDDIPAHPVLCFVEADWPLIGCSFNTCGVDVLWPKKLYPKFVAKGPAEAEMLGDLHRRLAGALPRA</sequence>
<evidence type="ECO:0000313" key="2">
    <source>
        <dbReference type="Proteomes" id="UP001316184"/>
    </source>
</evidence>
<evidence type="ECO:0008006" key="3">
    <source>
        <dbReference type="Google" id="ProtNLM"/>
    </source>
</evidence>
<proteinExistence type="predicted"/>
<reference evidence="1 2" key="1">
    <citation type="submission" date="2022-08" db="EMBL/GenBank/DDBJ databases">
        <title>novel species in genus Aeromicrobium.</title>
        <authorList>
            <person name="Ye L."/>
        </authorList>
    </citation>
    <scope>NUCLEOTIDE SEQUENCE [LARGE SCALE GENOMIC DNA]</scope>
    <source>
        <strain evidence="2">zg-Y1379</strain>
    </source>
</reference>